<name>A0A8H7A3R1_PLEOS</name>
<dbReference type="GeneID" id="59370052"/>
<dbReference type="GO" id="GO:0006629">
    <property type="term" value="P:lipid metabolic process"/>
    <property type="evidence" value="ECO:0007669"/>
    <property type="project" value="UniProtKB-KW"/>
</dbReference>
<organism evidence="13 14">
    <name type="scientific">Pleurotus ostreatus</name>
    <name type="common">Oyster mushroom</name>
    <name type="synonym">White-rot fungus</name>
    <dbReference type="NCBI Taxonomy" id="5322"/>
    <lineage>
        <taxon>Eukaryota</taxon>
        <taxon>Fungi</taxon>
        <taxon>Dikarya</taxon>
        <taxon>Basidiomycota</taxon>
        <taxon>Agaricomycotina</taxon>
        <taxon>Agaricomycetes</taxon>
        <taxon>Agaricomycetidae</taxon>
        <taxon>Agaricales</taxon>
        <taxon>Pleurotineae</taxon>
        <taxon>Pleurotaceae</taxon>
        <taxon>Pleurotus</taxon>
    </lineage>
</organism>
<dbReference type="InterPro" id="IPR019168">
    <property type="entry name" value="NEP1-R1"/>
</dbReference>
<dbReference type="RefSeq" id="XP_036635718.1">
    <property type="nucleotide sequence ID" value="XM_036769873.1"/>
</dbReference>
<comment type="subcellular location">
    <subcellularLocation>
        <location evidence="2">Cytoplasm</location>
    </subcellularLocation>
    <subcellularLocation>
        <location evidence="1">Nucleus membrane</location>
        <topology evidence="1">Multi-pass membrane protein</topology>
    </subcellularLocation>
</comment>
<feature type="region of interest" description="Disordered" evidence="11">
    <location>
        <begin position="281"/>
        <end position="387"/>
    </location>
</feature>
<dbReference type="EMBL" id="JACETU010000001">
    <property type="protein sequence ID" value="KAF7439874.1"/>
    <property type="molecule type" value="Genomic_DNA"/>
</dbReference>
<evidence type="ECO:0000256" key="12">
    <source>
        <dbReference type="SAM" id="Phobius"/>
    </source>
</evidence>
<reference evidence="13" key="1">
    <citation type="submission" date="2019-07" db="EMBL/GenBank/DDBJ databases">
        <authorList>
            <person name="Palmer J.M."/>
        </authorList>
    </citation>
    <scope>NUCLEOTIDE SEQUENCE</scope>
    <source>
        <strain evidence="13">PC9</strain>
    </source>
</reference>
<feature type="region of interest" description="Disordered" evidence="11">
    <location>
        <begin position="171"/>
        <end position="224"/>
    </location>
</feature>
<feature type="transmembrane region" description="Helical" evidence="12">
    <location>
        <begin position="48"/>
        <end position="75"/>
    </location>
</feature>
<keyword evidence="5 12" id="KW-0812">Transmembrane</keyword>
<feature type="compositionally biased region" description="Low complexity" evidence="11">
    <location>
        <begin position="337"/>
        <end position="347"/>
    </location>
</feature>
<evidence type="ECO:0000256" key="10">
    <source>
        <dbReference type="ARBA" id="ARBA00030458"/>
    </source>
</evidence>
<evidence type="ECO:0000256" key="9">
    <source>
        <dbReference type="ARBA" id="ARBA00023242"/>
    </source>
</evidence>
<feature type="compositionally biased region" description="Low complexity" evidence="11">
    <location>
        <begin position="189"/>
        <end position="208"/>
    </location>
</feature>
<dbReference type="GO" id="GO:0005737">
    <property type="term" value="C:cytoplasm"/>
    <property type="evidence" value="ECO:0007669"/>
    <property type="project" value="UniProtKB-SubCell"/>
</dbReference>
<feature type="transmembrane region" description="Helical" evidence="12">
    <location>
        <begin position="95"/>
        <end position="118"/>
    </location>
</feature>
<evidence type="ECO:0000256" key="6">
    <source>
        <dbReference type="ARBA" id="ARBA00022989"/>
    </source>
</evidence>
<evidence type="ECO:0000256" key="8">
    <source>
        <dbReference type="ARBA" id="ARBA00023136"/>
    </source>
</evidence>
<feature type="compositionally biased region" description="Low complexity" evidence="11">
    <location>
        <begin position="316"/>
        <end position="325"/>
    </location>
</feature>
<dbReference type="GO" id="GO:0071595">
    <property type="term" value="C:Nem1-Spo7 phosphatase complex"/>
    <property type="evidence" value="ECO:0007669"/>
    <property type="project" value="InterPro"/>
</dbReference>
<dbReference type="PANTHER" id="PTHR20996">
    <property type="entry name" value="NUCLEAR ENVELOPE PHOSPHATASE-REGULATORY SUBUNIT 1"/>
    <property type="match status" value="1"/>
</dbReference>
<keyword evidence="6 12" id="KW-1133">Transmembrane helix</keyword>
<dbReference type="VEuPathDB" id="FungiDB:PC9H_000211"/>
<gene>
    <name evidence="13" type="ORF">PC9H_000211</name>
</gene>
<evidence type="ECO:0000256" key="1">
    <source>
        <dbReference type="ARBA" id="ARBA00004232"/>
    </source>
</evidence>
<keyword evidence="4" id="KW-0963">Cytoplasm</keyword>
<dbReference type="InterPro" id="IPR005605">
    <property type="entry name" value="Spo7"/>
</dbReference>
<accession>A0A8H7A3R1</accession>
<dbReference type="OrthoDB" id="5599171at2759"/>
<feature type="compositionally biased region" description="Low complexity" evidence="11">
    <location>
        <begin position="299"/>
        <end position="309"/>
    </location>
</feature>
<keyword evidence="14" id="KW-1185">Reference proteome</keyword>
<dbReference type="AlphaFoldDB" id="A0A8H7A3R1"/>
<protein>
    <recommendedName>
        <fullName evidence="10">Transmembrane protein 188</fullName>
    </recommendedName>
</protein>
<evidence type="ECO:0000256" key="4">
    <source>
        <dbReference type="ARBA" id="ARBA00022490"/>
    </source>
</evidence>
<evidence type="ECO:0000313" key="14">
    <source>
        <dbReference type="Proteomes" id="UP000623687"/>
    </source>
</evidence>
<evidence type="ECO:0000256" key="11">
    <source>
        <dbReference type="SAM" id="MobiDB-lite"/>
    </source>
</evidence>
<evidence type="ECO:0000313" key="13">
    <source>
        <dbReference type="EMBL" id="KAF7439874.1"/>
    </source>
</evidence>
<dbReference type="Pfam" id="PF03907">
    <property type="entry name" value="Spo7"/>
    <property type="match status" value="1"/>
</dbReference>
<evidence type="ECO:0000256" key="2">
    <source>
        <dbReference type="ARBA" id="ARBA00004496"/>
    </source>
</evidence>
<keyword evidence="8 12" id="KW-0472">Membrane</keyword>
<keyword evidence="7" id="KW-0443">Lipid metabolism</keyword>
<dbReference type="PANTHER" id="PTHR20996:SF1">
    <property type="entry name" value="NUCLEAR ENVELOPE PHOSPHATASE-REGULATORY SUBUNIT 1"/>
    <property type="match status" value="1"/>
</dbReference>
<feature type="compositionally biased region" description="Low complexity" evidence="11">
    <location>
        <begin position="171"/>
        <end position="182"/>
    </location>
</feature>
<dbReference type="Proteomes" id="UP000623687">
    <property type="component" value="Unassembled WGS sequence"/>
</dbReference>
<evidence type="ECO:0000256" key="5">
    <source>
        <dbReference type="ARBA" id="ARBA00022692"/>
    </source>
</evidence>
<comment type="similarity">
    <text evidence="3">Belongs to the CNEP1R1 family.</text>
</comment>
<proteinExistence type="inferred from homology"/>
<keyword evidence="9" id="KW-0539">Nucleus</keyword>
<sequence length="411" mass="46041">MPPRSTPPPRGSTIQLNDAATYSDLLRFEERLKTNAANLQRRKHRYQLFLGQLLFLIAFLLCEVLLPPHISLLAIPYKMLLQWLLPEIYTPDVEITLHPAFASGLLFVSFTTLVLFFASGMYSDKIAYANKYVPHANRALRSFNMFLNVRKPPLRSKLRFNPIRFFFPRPETTYTTTTDSPASSPPATPADAPSRSPSRSVSRTRSTALPIAPIPPSNNPRGELIFSSRVDKNFRESYERYRSAFERRKEKQRQLERSQKGWFGISWLRFNLPFVKDGGEVSDGGGTVSSPDKAVPLVRTPTGTSTRSSKGGGSRSGTPPSTPKSHISRQRDRSTSRPRTGGSRQSTPPVSPSPSRHGSMRGRREGTPGDGSLSNLDGVVDRERERDTTLTLRAFALEKSVREATLEHIEE</sequence>
<comment type="caution">
    <text evidence="13">The sequence shown here is derived from an EMBL/GenBank/DDBJ whole genome shotgun (WGS) entry which is preliminary data.</text>
</comment>
<dbReference type="GO" id="GO:0019888">
    <property type="term" value="F:protein phosphatase regulator activity"/>
    <property type="evidence" value="ECO:0007669"/>
    <property type="project" value="InterPro"/>
</dbReference>
<evidence type="ECO:0000256" key="7">
    <source>
        <dbReference type="ARBA" id="ARBA00023098"/>
    </source>
</evidence>
<evidence type="ECO:0000256" key="3">
    <source>
        <dbReference type="ARBA" id="ARBA00010998"/>
    </source>
</evidence>
<dbReference type="GO" id="GO:0031965">
    <property type="term" value="C:nuclear membrane"/>
    <property type="evidence" value="ECO:0007669"/>
    <property type="project" value="UniProtKB-SubCell"/>
</dbReference>